<name>A0ABV4TT65_9GAMM</name>
<evidence type="ECO:0000313" key="1">
    <source>
        <dbReference type="EMBL" id="MFA9460513.1"/>
    </source>
</evidence>
<dbReference type="RefSeq" id="WP_373655297.1">
    <property type="nucleotide sequence ID" value="NZ_JBGUAW010000004.1"/>
</dbReference>
<reference evidence="1 2" key="1">
    <citation type="submission" date="2024-08" db="EMBL/GenBank/DDBJ databases">
        <title>Whole-genome sequencing of halo(alkali)philic microorganisms from hypersaline lakes.</title>
        <authorList>
            <person name="Sorokin D.Y."/>
            <person name="Merkel A.Y."/>
            <person name="Messina E."/>
            <person name="Yakimov M."/>
        </authorList>
    </citation>
    <scope>NUCLEOTIDE SEQUENCE [LARGE SCALE GENOMIC DNA]</scope>
    <source>
        <strain evidence="1 2">Cl-TMA</strain>
    </source>
</reference>
<gene>
    <name evidence="1" type="ORF">ACERLL_06690</name>
</gene>
<organism evidence="1 2">
    <name type="scientific">Thiohalorhabdus methylotrophus</name>
    <dbReference type="NCBI Taxonomy" id="3242694"/>
    <lineage>
        <taxon>Bacteria</taxon>
        <taxon>Pseudomonadati</taxon>
        <taxon>Pseudomonadota</taxon>
        <taxon>Gammaproteobacteria</taxon>
        <taxon>Thiohalorhabdales</taxon>
        <taxon>Thiohalorhabdaceae</taxon>
        <taxon>Thiohalorhabdus</taxon>
    </lineage>
</organism>
<dbReference type="PANTHER" id="PTHR30348">
    <property type="entry name" value="UNCHARACTERIZED PROTEIN YECE"/>
    <property type="match status" value="1"/>
</dbReference>
<proteinExistence type="predicted"/>
<dbReference type="InterPro" id="IPR036520">
    <property type="entry name" value="UPF0759_sf"/>
</dbReference>
<dbReference type="Pfam" id="PF01904">
    <property type="entry name" value="DUF72"/>
    <property type="match status" value="1"/>
</dbReference>
<dbReference type="PANTHER" id="PTHR30348:SF4">
    <property type="entry name" value="DUF72 DOMAIN-CONTAINING PROTEIN"/>
    <property type="match status" value="1"/>
</dbReference>
<dbReference type="Gene3D" id="3.20.20.410">
    <property type="entry name" value="Protein of unknown function UPF0759"/>
    <property type="match status" value="1"/>
</dbReference>
<accession>A0ABV4TT65</accession>
<dbReference type="EMBL" id="JBGUAW010000004">
    <property type="protein sequence ID" value="MFA9460513.1"/>
    <property type="molecule type" value="Genomic_DNA"/>
</dbReference>
<dbReference type="InterPro" id="IPR002763">
    <property type="entry name" value="DUF72"/>
</dbReference>
<sequence length="248" mass="28765">MSDHEAPRIRIGTSGWQYDHWRGPFYPQDLPKNAFLEYYAERFAATEINSFFYGLPKEETVRKWREGVPDGFRFAVKASRYITHMKKLKDPGPSLERFWERAEALGSRLGPVLFQLPPNWKVNADRLRQFLEALPRGPEYTFELRDPSWFDARVYELLQEHGAAFCIYELGETASPLQVTADFVYVRLHGPEEEYAGSYGDEALQAWGQRLREWQDQGKAAYVFFDNDEAGHAARNALRLREMLSGGT</sequence>
<dbReference type="Proteomes" id="UP001575181">
    <property type="component" value="Unassembled WGS sequence"/>
</dbReference>
<keyword evidence="2" id="KW-1185">Reference proteome</keyword>
<comment type="caution">
    <text evidence="1">The sequence shown here is derived from an EMBL/GenBank/DDBJ whole genome shotgun (WGS) entry which is preliminary data.</text>
</comment>
<evidence type="ECO:0000313" key="2">
    <source>
        <dbReference type="Proteomes" id="UP001575181"/>
    </source>
</evidence>
<protein>
    <submittedName>
        <fullName evidence="1">DUF72 domain-containing protein</fullName>
    </submittedName>
</protein>
<dbReference type="SUPFAM" id="SSF117396">
    <property type="entry name" value="TM1631-like"/>
    <property type="match status" value="1"/>
</dbReference>